<gene>
    <name evidence="2" type="primary">Dper\GL19608</name>
    <name evidence="2" type="ORF">Dper_GL19608</name>
</gene>
<dbReference type="EMBL" id="CH479180">
    <property type="protein sequence ID" value="EDW29260.1"/>
    <property type="molecule type" value="Genomic_DNA"/>
</dbReference>
<keyword evidence="3" id="KW-1185">Reference proteome</keyword>
<protein>
    <submittedName>
        <fullName evidence="2">GL19608</fullName>
    </submittedName>
</protein>
<reference evidence="2 3" key="1">
    <citation type="journal article" date="2007" name="Nature">
        <title>Evolution of genes and genomes on the Drosophila phylogeny.</title>
        <authorList>
            <consortium name="Drosophila 12 Genomes Consortium"/>
            <person name="Clark A.G."/>
            <person name="Eisen M.B."/>
            <person name="Smith D.R."/>
            <person name="Bergman C.M."/>
            <person name="Oliver B."/>
            <person name="Markow T.A."/>
            <person name="Kaufman T.C."/>
            <person name="Kellis M."/>
            <person name="Gelbart W."/>
            <person name="Iyer V.N."/>
            <person name="Pollard D.A."/>
            <person name="Sackton T.B."/>
            <person name="Larracuente A.M."/>
            <person name="Singh N.D."/>
            <person name="Abad J.P."/>
            <person name="Abt D.N."/>
            <person name="Adryan B."/>
            <person name="Aguade M."/>
            <person name="Akashi H."/>
            <person name="Anderson W.W."/>
            <person name="Aquadro C.F."/>
            <person name="Ardell D.H."/>
            <person name="Arguello R."/>
            <person name="Artieri C.G."/>
            <person name="Barbash D.A."/>
            <person name="Barker D."/>
            <person name="Barsanti P."/>
            <person name="Batterham P."/>
            <person name="Batzoglou S."/>
            <person name="Begun D."/>
            <person name="Bhutkar A."/>
            <person name="Blanco E."/>
            <person name="Bosak S.A."/>
            <person name="Bradley R.K."/>
            <person name="Brand A.D."/>
            <person name="Brent M.R."/>
            <person name="Brooks A.N."/>
            <person name="Brown R.H."/>
            <person name="Butlin R.K."/>
            <person name="Caggese C."/>
            <person name="Calvi B.R."/>
            <person name="Bernardo de Carvalho A."/>
            <person name="Caspi A."/>
            <person name="Castrezana S."/>
            <person name="Celniker S.E."/>
            <person name="Chang J.L."/>
            <person name="Chapple C."/>
            <person name="Chatterji S."/>
            <person name="Chinwalla A."/>
            <person name="Civetta A."/>
            <person name="Clifton S.W."/>
            <person name="Comeron J.M."/>
            <person name="Costello J.C."/>
            <person name="Coyne J.A."/>
            <person name="Daub J."/>
            <person name="David R.G."/>
            <person name="Delcher A.L."/>
            <person name="Delehaunty K."/>
            <person name="Do C.B."/>
            <person name="Ebling H."/>
            <person name="Edwards K."/>
            <person name="Eickbush T."/>
            <person name="Evans J.D."/>
            <person name="Filipski A."/>
            <person name="Findeiss S."/>
            <person name="Freyhult E."/>
            <person name="Fulton L."/>
            <person name="Fulton R."/>
            <person name="Garcia A.C."/>
            <person name="Gardiner A."/>
            <person name="Garfield D.A."/>
            <person name="Garvin B.E."/>
            <person name="Gibson G."/>
            <person name="Gilbert D."/>
            <person name="Gnerre S."/>
            <person name="Godfrey J."/>
            <person name="Good R."/>
            <person name="Gotea V."/>
            <person name="Gravely B."/>
            <person name="Greenberg A.J."/>
            <person name="Griffiths-Jones S."/>
            <person name="Gross S."/>
            <person name="Guigo R."/>
            <person name="Gustafson E.A."/>
            <person name="Haerty W."/>
            <person name="Hahn M.W."/>
            <person name="Halligan D.L."/>
            <person name="Halpern A.L."/>
            <person name="Halter G.M."/>
            <person name="Han M.V."/>
            <person name="Heger A."/>
            <person name="Hillier L."/>
            <person name="Hinrichs A.S."/>
            <person name="Holmes I."/>
            <person name="Hoskins R.A."/>
            <person name="Hubisz M.J."/>
            <person name="Hultmark D."/>
            <person name="Huntley M.A."/>
            <person name="Jaffe D.B."/>
            <person name="Jagadeeshan S."/>
            <person name="Jeck W.R."/>
            <person name="Johnson J."/>
            <person name="Jones C.D."/>
            <person name="Jordan W.C."/>
            <person name="Karpen G.H."/>
            <person name="Kataoka E."/>
            <person name="Keightley P.D."/>
            <person name="Kheradpour P."/>
            <person name="Kirkness E.F."/>
            <person name="Koerich L.B."/>
            <person name="Kristiansen K."/>
            <person name="Kudrna D."/>
            <person name="Kulathinal R.J."/>
            <person name="Kumar S."/>
            <person name="Kwok R."/>
            <person name="Lander E."/>
            <person name="Langley C.H."/>
            <person name="Lapoint R."/>
            <person name="Lazzaro B.P."/>
            <person name="Lee S.J."/>
            <person name="Levesque L."/>
            <person name="Li R."/>
            <person name="Lin C.F."/>
            <person name="Lin M.F."/>
            <person name="Lindblad-Toh K."/>
            <person name="Llopart A."/>
            <person name="Long M."/>
            <person name="Low L."/>
            <person name="Lozovsky E."/>
            <person name="Lu J."/>
            <person name="Luo M."/>
            <person name="Machado C.A."/>
            <person name="Makalowski W."/>
            <person name="Marzo M."/>
            <person name="Matsuda M."/>
            <person name="Matzkin L."/>
            <person name="McAllister B."/>
            <person name="McBride C.S."/>
            <person name="McKernan B."/>
            <person name="McKernan K."/>
            <person name="Mendez-Lago M."/>
            <person name="Minx P."/>
            <person name="Mollenhauer M.U."/>
            <person name="Montooth K."/>
            <person name="Mount S.M."/>
            <person name="Mu X."/>
            <person name="Myers E."/>
            <person name="Negre B."/>
            <person name="Newfeld S."/>
            <person name="Nielsen R."/>
            <person name="Noor M.A."/>
            <person name="O'Grady P."/>
            <person name="Pachter L."/>
            <person name="Papaceit M."/>
            <person name="Parisi M.J."/>
            <person name="Parisi M."/>
            <person name="Parts L."/>
            <person name="Pedersen J.S."/>
            <person name="Pesole G."/>
            <person name="Phillippy A.M."/>
            <person name="Ponting C.P."/>
            <person name="Pop M."/>
            <person name="Porcelli D."/>
            <person name="Powell J.R."/>
            <person name="Prohaska S."/>
            <person name="Pruitt K."/>
            <person name="Puig M."/>
            <person name="Quesneville H."/>
            <person name="Ram K.R."/>
            <person name="Rand D."/>
            <person name="Rasmussen M.D."/>
            <person name="Reed L.K."/>
            <person name="Reenan R."/>
            <person name="Reily A."/>
            <person name="Remington K.A."/>
            <person name="Rieger T.T."/>
            <person name="Ritchie M.G."/>
            <person name="Robin C."/>
            <person name="Rogers Y.H."/>
            <person name="Rohde C."/>
            <person name="Rozas J."/>
            <person name="Rubenfield M.J."/>
            <person name="Ruiz A."/>
            <person name="Russo S."/>
            <person name="Salzberg S.L."/>
            <person name="Sanchez-Gracia A."/>
            <person name="Saranga D.J."/>
            <person name="Sato H."/>
            <person name="Schaeffer S.W."/>
            <person name="Schatz M.C."/>
            <person name="Schlenke T."/>
            <person name="Schwartz R."/>
            <person name="Segarra C."/>
            <person name="Singh R.S."/>
            <person name="Sirot L."/>
            <person name="Sirota M."/>
            <person name="Sisneros N.B."/>
            <person name="Smith C.D."/>
            <person name="Smith T.F."/>
            <person name="Spieth J."/>
            <person name="Stage D.E."/>
            <person name="Stark A."/>
            <person name="Stephan W."/>
            <person name="Strausberg R.L."/>
            <person name="Strempel S."/>
            <person name="Sturgill D."/>
            <person name="Sutton G."/>
            <person name="Sutton G.G."/>
            <person name="Tao W."/>
            <person name="Teichmann S."/>
            <person name="Tobari Y.N."/>
            <person name="Tomimura Y."/>
            <person name="Tsolas J.M."/>
            <person name="Valente V.L."/>
            <person name="Venter E."/>
            <person name="Venter J.C."/>
            <person name="Vicario S."/>
            <person name="Vieira F.G."/>
            <person name="Vilella A.J."/>
            <person name="Villasante A."/>
            <person name="Walenz B."/>
            <person name="Wang J."/>
            <person name="Wasserman M."/>
            <person name="Watts T."/>
            <person name="Wilson D."/>
            <person name="Wilson R.K."/>
            <person name="Wing R.A."/>
            <person name="Wolfner M.F."/>
            <person name="Wong A."/>
            <person name="Wong G.K."/>
            <person name="Wu C.I."/>
            <person name="Wu G."/>
            <person name="Yamamoto D."/>
            <person name="Yang H.P."/>
            <person name="Yang S.P."/>
            <person name="Yorke J.A."/>
            <person name="Yoshida K."/>
            <person name="Zdobnov E."/>
            <person name="Zhang P."/>
            <person name="Zhang Y."/>
            <person name="Zimin A.V."/>
            <person name="Baldwin J."/>
            <person name="Abdouelleil A."/>
            <person name="Abdulkadir J."/>
            <person name="Abebe A."/>
            <person name="Abera B."/>
            <person name="Abreu J."/>
            <person name="Acer S.C."/>
            <person name="Aftuck L."/>
            <person name="Alexander A."/>
            <person name="An P."/>
            <person name="Anderson E."/>
            <person name="Anderson S."/>
            <person name="Arachi H."/>
            <person name="Azer M."/>
            <person name="Bachantsang P."/>
            <person name="Barry A."/>
            <person name="Bayul T."/>
            <person name="Berlin A."/>
            <person name="Bessette D."/>
            <person name="Bloom T."/>
            <person name="Blye J."/>
            <person name="Boguslavskiy L."/>
            <person name="Bonnet C."/>
            <person name="Boukhgalter B."/>
            <person name="Bourzgui I."/>
            <person name="Brown A."/>
            <person name="Cahill P."/>
            <person name="Channer S."/>
            <person name="Cheshatsang Y."/>
            <person name="Chuda L."/>
            <person name="Citroen M."/>
            <person name="Collymore A."/>
            <person name="Cooke P."/>
            <person name="Costello M."/>
            <person name="D'Aco K."/>
            <person name="Daza R."/>
            <person name="De Haan G."/>
            <person name="DeGray S."/>
            <person name="DeMaso C."/>
            <person name="Dhargay N."/>
            <person name="Dooley K."/>
            <person name="Dooley E."/>
            <person name="Doricent M."/>
            <person name="Dorje P."/>
            <person name="Dorjee K."/>
            <person name="Dupes A."/>
            <person name="Elong R."/>
            <person name="Falk J."/>
            <person name="Farina A."/>
            <person name="Faro S."/>
            <person name="Ferguson D."/>
            <person name="Fisher S."/>
            <person name="Foley C.D."/>
            <person name="Franke A."/>
            <person name="Friedrich D."/>
            <person name="Gadbois L."/>
            <person name="Gearin G."/>
            <person name="Gearin C.R."/>
            <person name="Giannoukos G."/>
            <person name="Goode T."/>
            <person name="Graham J."/>
            <person name="Grandbois E."/>
            <person name="Grewal S."/>
            <person name="Gyaltsen K."/>
            <person name="Hafez N."/>
            <person name="Hagos B."/>
            <person name="Hall J."/>
            <person name="Henson C."/>
            <person name="Hollinger A."/>
            <person name="Honan T."/>
            <person name="Huard M.D."/>
            <person name="Hughes L."/>
            <person name="Hurhula B."/>
            <person name="Husby M.E."/>
            <person name="Kamat A."/>
            <person name="Kanga B."/>
            <person name="Kashin S."/>
            <person name="Khazanovich D."/>
            <person name="Kisner P."/>
            <person name="Lance K."/>
            <person name="Lara M."/>
            <person name="Lee W."/>
            <person name="Lennon N."/>
            <person name="Letendre F."/>
            <person name="LeVine R."/>
            <person name="Lipovsky A."/>
            <person name="Liu X."/>
            <person name="Liu J."/>
            <person name="Liu S."/>
            <person name="Lokyitsang T."/>
            <person name="Lokyitsang Y."/>
            <person name="Lubonja R."/>
            <person name="Lui A."/>
            <person name="MacDonald P."/>
            <person name="Magnisalis V."/>
            <person name="Maru K."/>
            <person name="Matthews C."/>
            <person name="McCusker W."/>
            <person name="McDonough S."/>
            <person name="Mehta T."/>
            <person name="Meldrim J."/>
            <person name="Meneus L."/>
            <person name="Mihai O."/>
            <person name="Mihalev A."/>
            <person name="Mihova T."/>
            <person name="Mittelman R."/>
            <person name="Mlenga V."/>
            <person name="Montmayeur A."/>
            <person name="Mulrain L."/>
            <person name="Navidi A."/>
            <person name="Naylor J."/>
            <person name="Negash T."/>
            <person name="Nguyen T."/>
            <person name="Nguyen N."/>
            <person name="Nicol R."/>
            <person name="Norbu C."/>
            <person name="Norbu N."/>
            <person name="Novod N."/>
            <person name="O'Neill B."/>
            <person name="Osman S."/>
            <person name="Markiewicz E."/>
            <person name="Oyono O.L."/>
            <person name="Patti C."/>
            <person name="Phunkhang P."/>
            <person name="Pierre F."/>
            <person name="Priest M."/>
            <person name="Raghuraman S."/>
            <person name="Rege F."/>
            <person name="Reyes R."/>
            <person name="Rise C."/>
            <person name="Rogov P."/>
            <person name="Ross K."/>
            <person name="Ryan E."/>
            <person name="Settipalli S."/>
            <person name="Shea T."/>
            <person name="Sherpa N."/>
            <person name="Shi L."/>
            <person name="Shih D."/>
            <person name="Sparrow T."/>
            <person name="Spaulding J."/>
            <person name="Stalker J."/>
            <person name="Stange-Thomann N."/>
            <person name="Stavropoulos S."/>
            <person name="Stone C."/>
            <person name="Strader C."/>
            <person name="Tesfaye S."/>
            <person name="Thomson T."/>
            <person name="Thoulutsang Y."/>
            <person name="Thoulutsang D."/>
            <person name="Topham K."/>
            <person name="Topping I."/>
            <person name="Tsamla T."/>
            <person name="Vassiliev H."/>
            <person name="Vo A."/>
            <person name="Wangchuk T."/>
            <person name="Wangdi T."/>
            <person name="Weiand M."/>
            <person name="Wilkinson J."/>
            <person name="Wilson A."/>
            <person name="Yadav S."/>
            <person name="Young G."/>
            <person name="Yu Q."/>
            <person name="Zembek L."/>
            <person name="Zhong D."/>
            <person name="Zimmer A."/>
            <person name="Zwirko Z."/>
            <person name="Jaffe D.B."/>
            <person name="Alvarez P."/>
            <person name="Brockman W."/>
            <person name="Butler J."/>
            <person name="Chin C."/>
            <person name="Gnerre S."/>
            <person name="Grabherr M."/>
            <person name="Kleber M."/>
            <person name="Mauceli E."/>
            <person name="MacCallum I."/>
        </authorList>
    </citation>
    <scope>NUCLEOTIDE SEQUENCE [LARGE SCALE GENOMIC DNA]</scope>
    <source>
        <strain evidence="3">MSH-3 / Tucson 14011-0111.49</strain>
    </source>
</reference>
<organism evidence="3">
    <name type="scientific">Drosophila persimilis</name>
    <name type="common">Fruit fly</name>
    <dbReference type="NCBI Taxonomy" id="7234"/>
    <lineage>
        <taxon>Eukaryota</taxon>
        <taxon>Metazoa</taxon>
        <taxon>Ecdysozoa</taxon>
        <taxon>Arthropoda</taxon>
        <taxon>Hexapoda</taxon>
        <taxon>Insecta</taxon>
        <taxon>Pterygota</taxon>
        <taxon>Neoptera</taxon>
        <taxon>Endopterygota</taxon>
        <taxon>Diptera</taxon>
        <taxon>Brachycera</taxon>
        <taxon>Muscomorpha</taxon>
        <taxon>Ephydroidea</taxon>
        <taxon>Drosophilidae</taxon>
        <taxon>Drosophila</taxon>
        <taxon>Sophophora</taxon>
    </lineage>
</organism>
<feature type="region of interest" description="Disordered" evidence="1">
    <location>
        <begin position="1"/>
        <end position="46"/>
    </location>
</feature>
<accession>B4G7C7</accession>
<dbReference type="HOGENOM" id="CLU_2608550_0_0_1"/>
<sequence length="79" mass="8335">MKTQTEKKEKKEKQEKQQNYGSGSGSGSGNASVSCPPKNSVVPQGPRPEALSAMQILILIQIEIPVVLGARCSLPAAVD</sequence>
<dbReference type="PROSITE" id="PS51257">
    <property type="entry name" value="PROKAR_LIPOPROTEIN"/>
    <property type="match status" value="1"/>
</dbReference>
<evidence type="ECO:0000313" key="2">
    <source>
        <dbReference type="EMBL" id="EDW29260.1"/>
    </source>
</evidence>
<feature type="compositionally biased region" description="Basic and acidic residues" evidence="1">
    <location>
        <begin position="1"/>
        <end position="16"/>
    </location>
</feature>
<evidence type="ECO:0000256" key="1">
    <source>
        <dbReference type="SAM" id="MobiDB-lite"/>
    </source>
</evidence>
<name>B4G7C7_DROPE</name>
<evidence type="ECO:0000313" key="3">
    <source>
        <dbReference type="Proteomes" id="UP000008744"/>
    </source>
</evidence>
<proteinExistence type="predicted"/>
<dbReference type="AlphaFoldDB" id="B4G7C7"/>
<dbReference type="Proteomes" id="UP000008744">
    <property type="component" value="Unassembled WGS sequence"/>
</dbReference>